<evidence type="ECO:0000313" key="2">
    <source>
        <dbReference type="EMBL" id="OHA58601.1"/>
    </source>
</evidence>
<evidence type="ECO:0000256" key="1">
    <source>
        <dbReference type="SAM" id="Phobius"/>
    </source>
</evidence>
<feature type="transmembrane region" description="Helical" evidence="1">
    <location>
        <begin position="99"/>
        <end position="128"/>
    </location>
</feature>
<dbReference type="EMBL" id="MHTJ01000003">
    <property type="protein sequence ID" value="OHA58601.1"/>
    <property type="molecule type" value="Genomic_DNA"/>
</dbReference>
<feature type="transmembrane region" description="Helical" evidence="1">
    <location>
        <begin position="9"/>
        <end position="28"/>
    </location>
</feature>
<feature type="transmembrane region" description="Helical" evidence="1">
    <location>
        <begin position="43"/>
        <end position="62"/>
    </location>
</feature>
<evidence type="ECO:0000313" key="3">
    <source>
        <dbReference type="Proteomes" id="UP000177043"/>
    </source>
</evidence>
<feature type="transmembrane region" description="Helical" evidence="1">
    <location>
        <begin position="74"/>
        <end position="93"/>
    </location>
</feature>
<organism evidence="2 3">
    <name type="scientific">Candidatus Vogelbacteria bacterium RIFOXYD1_FULL_44_32</name>
    <dbReference type="NCBI Taxonomy" id="1802438"/>
    <lineage>
        <taxon>Bacteria</taxon>
        <taxon>Candidatus Vogeliibacteriota</taxon>
    </lineage>
</organism>
<accession>A0A1G2QF39</accession>
<keyword evidence="1" id="KW-1133">Transmembrane helix</keyword>
<feature type="transmembrane region" description="Helical" evidence="1">
    <location>
        <begin position="149"/>
        <end position="173"/>
    </location>
</feature>
<dbReference type="AlphaFoldDB" id="A0A1G2QF39"/>
<keyword evidence="1" id="KW-0812">Transmembrane</keyword>
<name>A0A1G2QF39_9BACT</name>
<proteinExistence type="predicted"/>
<comment type="caution">
    <text evidence="2">The sequence shown here is derived from an EMBL/GenBank/DDBJ whole genome shotgun (WGS) entry which is preliminary data.</text>
</comment>
<gene>
    <name evidence="2" type="ORF">A2571_02420</name>
</gene>
<protein>
    <submittedName>
        <fullName evidence="2">Uncharacterized protein</fullName>
    </submittedName>
</protein>
<sequence>MLKSKINFLFNYLLVAVLLILSIIYEIIGHSQPVPRWLENPNINIPLALLIFFTIIYSLALFSDIQFDKLSYKLSMVFCWLSFVGSFLSILIINSSEFGGGFLAIFVVWPFIGFSVLISLICLLWGLFTAEKIGENIPTYAGIPKGAKAILVLDVWFFIFSLIMALSMMTYSFRYGIELYPLLIFVSIIFSLIISIITIIGIVKRKKWSQFTQIIYLLLLIILSINVGIISLIIVSIVCFILLIYILTSGDFKNLPNN</sequence>
<feature type="transmembrane region" description="Helical" evidence="1">
    <location>
        <begin position="179"/>
        <end position="203"/>
    </location>
</feature>
<reference evidence="2 3" key="1">
    <citation type="journal article" date="2016" name="Nat. Commun.">
        <title>Thousands of microbial genomes shed light on interconnected biogeochemical processes in an aquifer system.</title>
        <authorList>
            <person name="Anantharaman K."/>
            <person name="Brown C.T."/>
            <person name="Hug L.A."/>
            <person name="Sharon I."/>
            <person name="Castelle C.J."/>
            <person name="Probst A.J."/>
            <person name="Thomas B.C."/>
            <person name="Singh A."/>
            <person name="Wilkins M.J."/>
            <person name="Karaoz U."/>
            <person name="Brodie E.L."/>
            <person name="Williams K.H."/>
            <person name="Hubbard S.S."/>
            <person name="Banfield J.F."/>
        </authorList>
    </citation>
    <scope>NUCLEOTIDE SEQUENCE [LARGE SCALE GENOMIC DNA]</scope>
</reference>
<keyword evidence="1" id="KW-0472">Membrane</keyword>
<dbReference type="Proteomes" id="UP000177043">
    <property type="component" value="Unassembled WGS sequence"/>
</dbReference>
<feature type="transmembrane region" description="Helical" evidence="1">
    <location>
        <begin position="215"/>
        <end position="248"/>
    </location>
</feature>